<dbReference type="InterPro" id="IPR036236">
    <property type="entry name" value="Znf_C2H2_sf"/>
</dbReference>
<dbReference type="GO" id="GO:0005634">
    <property type="term" value="C:nucleus"/>
    <property type="evidence" value="ECO:0007669"/>
    <property type="project" value="TreeGrafter"/>
</dbReference>
<feature type="domain" description="C2H2-type" evidence="7">
    <location>
        <begin position="29"/>
        <end position="57"/>
    </location>
</feature>
<reference evidence="8 9" key="1">
    <citation type="journal article" date="2015" name="Genome Biol. Evol.">
        <title>The genome of winter moth (Operophtera brumata) provides a genomic perspective on sexual dimorphism and phenology.</title>
        <authorList>
            <person name="Derks M.F."/>
            <person name="Smit S."/>
            <person name="Salis L."/>
            <person name="Schijlen E."/>
            <person name="Bossers A."/>
            <person name="Mateman C."/>
            <person name="Pijl A.S."/>
            <person name="de Ridder D."/>
            <person name="Groenen M.A."/>
            <person name="Visser M.E."/>
            <person name="Megens H.J."/>
        </authorList>
    </citation>
    <scope>NUCLEOTIDE SEQUENCE [LARGE SCALE GENOMIC DNA]</scope>
    <source>
        <strain evidence="8">WM2013NL</strain>
        <tissue evidence="8">Head and thorax</tissue>
    </source>
</reference>
<keyword evidence="3 5" id="KW-0863">Zinc-finger</keyword>
<dbReference type="Proteomes" id="UP000037510">
    <property type="component" value="Unassembled WGS sequence"/>
</dbReference>
<dbReference type="GO" id="GO:0000977">
    <property type="term" value="F:RNA polymerase II transcription regulatory region sequence-specific DNA binding"/>
    <property type="evidence" value="ECO:0007669"/>
    <property type="project" value="TreeGrafter"/>
</dbReference>
<evidence type="ECO:0000313" key="8">
    <source>
        <dbReference type="EMBL" id="KOB73332.1"/>
    </source>
</evidence>
<feature type="compositionally biased region" description="Basic residues" evidence="6">
    <location>
        <begin position="200"/>
        <end position="209"/>
    </location>
</feature>
<keyword evidence="1" id="KW-0479">Metal-binding</keyword>
<dbReference type="STRING" id="104452.A0A0L7LCY5"/>
<keyword evidence="9" id="KW-1185">Reference proteome</keyword>
<dbReference type="GO" id="GO:0008270">
    <property type="term" value="F:zinc ion binding"/>
    <property type="evidence" value="ECO:0007669"/>
    <property type="project" value="UniProtKB-KW"/>
</dbReference>
<feature type="domain" description="C2H2-type" evidence="7">
    <location>
        <begin position="95"/>
        <end position="123"/>
    </location>
</feature>
<dbReference type="SMART" id="SM00355">
    <property type="entry name" value="ZnF_C2H2"/>
    <property type="match status" value="4"/>
</dbReference>
<evidence type="ECO:0000256" key="6">
    <source>
        <dbReference type="SAM" id="MobiDB-lite"/>
    </source>
</evidence>
<dbReference type="Pfam" id="PF13912">
    <property type="entry name" value="zf-C2H2_6"/>
    <property type="match status" value="2"/>
</dbReference>
<proteinExistence type="predicted"/>
<dbReference type="InterPro" id="IPR013087">
    <property type="entry name" value="Znf_C2H2_type"/>
</dbReference>
<feature type="domain" description="C2H2-type" evidence="7">
    <location>
        <begin position="161"/>
        <end position="188"/>
    </location>
</feature>
<evidence type="ECO:0000256" key="3">
    <source>
        <dbReference type="ARBA" id="ARBA00022771"/>
    </source>
</evidence>
<organism evidence="8 9">
    <name type="scientific">Operophtera brumata</name>
    <name type="common">Winter moth</name>
    <name type="synonym">Phalaena brumata</name>
    <dbReference type="NCBI Taxonomy" id="104452"/>
    <lineage>
        <taxon>Eukaryota</taxon>
        <taxon>Metazoa</taxon>
        <taxon>Ecdysozoa</taxon>
        <taxon>Arthropoda</taxon>
        <taxon>Hexapoda</taxon>
        <taxon>Insecta</taxon>
        <taxon>Pterygota</taxon>
        <taxon>Neoptera</taxon>
        <taxon>Endopterygota</taxon>
        <taxon>Lepidoptera</taxon>
        <taxon>Glossata</taxon>
        <taxon>Ditrysia</taxon>
        <taxon>Geometroidea</taxon>
        <taxon>Geometridae</taxon>
        <taxon>Larentiinae</taxon>
        <taxon>Operophtera</taxon>
    </lineage>
</organism>
<feature type="region of interest" description="Disordered" evidence="6">
    <location>
        <begin position="121"/>
        <end position="144"/>
    </location>
</feature>
<dbReference type="SUPFAM" id="SSF57667">
    <property type="entry name" value="beta-beta-alpha zinc fingers"/>
    <property type="match status" value="1"/>
</dbReference>
<dbReference type="PROSITE" id="PS50157">
    <property type="entry name" value="ZINC_FINGER_C2H2_2"/>
    <property type="match status" value="3"/>
</dbReference>
<evidence type="ECO:0000256" key="5">
    <source>
        <dbReference type="PROSITE-ProRule" id="PRU00042"/>
    </source>
</evidence>
<accession>A0A0L7LCY5</accession>
<dbReference type="Gene3D" id="3.30.160.60">
    <property type="entry name" value="Classic Zinc Finger"/>
    <property type="match status" value="2"/>
</dbReference>
<evidence type="ECO:0000259" key="7">
    <source>
        <dbReference type="PROSITE" id="PS50157"/>
    </source>
</evidence>
<dbReference type="PROSITE" id="PS00028">
    <property type="entry name" value="ZINC_FINGER_C2H2_1"/>
    <property type="match status" value="2"/>
</dbReference>
<gene>
    <name evidence="8" type="ORF">OBRU01_10828</name>
</gene>
<keyword evidence="4" id="KW-0862">Zinc</keyword>
<keyword evidence="2" id="KW-0677">Repeat</keyword>
<protein>
    <recommendedName>
        <fullName evidence="7">C2H2-type domain-containing protein</fullName>
    </recommendedName>
</protein>
<dbReference type="Pfam" id="PF00096">
    <property type="entry name" value="zf-C2H2"/>
    <property type="match status" value="1"/>
</dbReference>
<evidence type="ECO:0000256" key="1">
    <source>
        <dbReference type="ARBA" id="ARBA00022723"/>
    </source>
</evidence>
<feature type="region of interest" description="Disordered" evidence="6">
    <location>
        <begin position="53"/>
        <end position="79"/>
    </location>
</feature>
<dbReference type="EMBL" id="JTDY01001620">
    <property type="protein sequence ID" value="KOB73332.1"/>
    <property type="molecule type" value="Genomic_DNA"/>
</dbReference>
<feature type="compositionally biased region" description="Basic residues" evidence="6">
    <location>
        <begin position="178"/>
        <end position="192"/>
    </location>
</feature>
<dbReference type="GO" id="GO:0000981">
    <property type="term" value="F:DNA-binding transcription factor activity, RNA polymerase II-specific"/>
    <property type="evidence" value="ECO:0007669"/>
    <property type="project" value="TreeGrafter"/>
</dbReference>
<name>A0A0L7LCY5_OPEBR</name>
<sequence>MRRACDICGQLVVSIRQHMRLIHKQTVSHRCPTCGKEFPVLARLKNHIGCTHAPDTQADGQPSLPDVRKGVPGPGQTEKPHVEHMRLIHKQTVSHRCPTCGKEFPVLARLKNHIGCTHAPDTQADGQPSLPDVRQGVPGPGQTEESHVEHMRLIHKQTVSHRCPTCGKEFPVLARLKNHIRSKKRPRWRSGTRTRSSSRSPRRSYRRRTSMWTPLRDTVSRTRRYTSPMALG</sequence>
<evidence type="ECO:0000256" key="4">
    <source>
        <dbReference type="ARBA" id="ARBA00022833"/>
    </source>
</evidence>
<dbReference type="AlphaFoldDB" id="A0A0L7LCY5"/>
<evidence type="ECO:0000313" key="9">
    <source>
        <dbReference type="Proteomes" id="UP000037510"/>
    </source>
</evidence>
<evidence type="ECO:0000256" key="2">
    <source>
        <dbReference type="ARBA" id="ARBA00022737"/>
    </source>
</evidence>
<dbReference type="PANTHER" id="PTHR24409:SF295">
    <property type="entry name" value="AZ2-RELATED"/>
    <property type="match status" value="1"/>
</dbReference>
<comment type="caution">
    <text evidence="8">The sequence shown here is derived from an EMBL/GenBank/DDBJ whole genome shotgun (WGS) entry which is preliminary data.</text>
</comment>
<feature type="region of interest" description="Disordered" evidence="6">
    <location>
        <begin position="178"/>
        <end position="212"/>
    </location>
</feature>
<dbReference type="PANTHER" id="PTHR24409">
    <property type="entry name" value="ZINC FINGER PROTEIN 142"/>
    <property type="match status" value="1"/>
</dbReference>